<keyword evidence="6" id="KW-0560">Oxidoreductase</keyword>
<dbReference type="Proteomes" id="UP001501598">
    <property type="component" value="Unassembled WGS sequence"/>
</dbReference>
<dbReference type="RefSeq" id="WP_345423900.1">
    <property type="nucleotide sequence ID" value="NZ_BAABGT010000081.1"/>
</dbReference>
<evidence type="ECO:0000256" key="1">
    <source>
        <dbReference type="ARBA" id="ARBA00001974"/>
    </source>
</evidence>
<accession>A0ABP8S083</accession>
<reference evidence="9" key="1">
    <citation type="journal article" date="2019" name="Int. J. Syst. Evol. Microbiol.">
        <title>The Global Catalogue of Microorganisms (GCM) 10K type strain sequencing project: providing services to taxonomists for standard genome sequencing and annotation.</title>
        <authorList>
            <consortium name="The Broad Institute Genomics Platform"/>
            <consortium name="The Broad Institute Genome Sequencing Center for Infectious Disease"/>
            <person name="Wu L."/>
            <person name="Ma J."/>
        </authorList>
    </citation>
    <scope>NUCLEOTIDE SEQUENCE [LARGE SCALE GENOMIC DNA]</scope>
    <source>
        <strain evidence="9">JCM 17906</strain>
    </source>
</reference>
<dbReference type="PANTHER" id="PTHR43098">
    <property type="entry name" value="L-ORNITHINE N(5)-MONOOXYGENASE-RELATED"/>
    <property type="match status" value="1"/>
</dbReference>
<comment type="cofactor">
    <cofactor evidence="1">
        <name>FAD</name>
        <dbReference type="ChEBI" id="CHEBI:57692"/>
    </cofactor>
</comment>
<dbReference type="SUPFAM" id="SSF51905">
    <property type="entry name" value="FAD/NAD(P)-binding domain"/>
    <property type="match status" value="2"/>
</dbReference>
<name>A0ABP8S083_9PSEU</name>
<dbReference type="Pfam" id="PF00743">
    <property type="entry name" value="FMO-like"/>
    <property type="match status" value="1"/>
</dbReference>
<evidence type="ECO:0000313" key="9">
    <source>
        <dbReference type="Proteomes" id="UP001501598"/>
    </source>
</evidence>
<proteinExistence type="inferred from homology"/>
<dbReference type="InterPro" id="IPR050775">
    <property type="entry name" value="FAD-binding_Monooxygenases"/>
</dbReference>
<evidence type="ECO:0000313" key="8">
    <source>
        <dbReference type="EMBL" id="GAA4554253.1"/>
    </source>
</evidence>
<keyword evidence="9" id="KW-1185">Reference proteome</keyword>
<comment type="caution">
    <text evidence="8">The sequence shown here is derived from an EMBL/GenBank/DDBJ whole genome shotgun (WGS) entry which is preliminary data.</text>
</comment>
<evidence type="ECO:0000256" key="6">
    <source>
        <dbReference type="ARBA" id="ARBA00023002"/>
    </source>
</evidence>
<keyword evidence="4" id="KW-0274">FAD</keyword>
<evidence type="ECO:0000256" key="4">
    <source>
        <dbReference type="ARBA" id="ARBA00022827"/>
    </source>
</evidence>
<keyword evidence="7" id="KW-0503">Monooxygenase</keyword>
<dbReference type="EMBL" id="BAABGT010000081">
    <property type="protein sequence ID" value="GAA4554253.1"/>
    <property type="molecule type" value="Genomic_DNA"/>
</dbReference>
<gene>
    <name evidence="8" type="ORF">GCM10023175_51820</name>
</gene>
<dbReference type="InterPro" id="IPR020946">
    <property type="entry name" value="Flavin_mOase-like"/>
</dbReference>
<protein>
    <submittedName>
        <fullName evidence="8">NAD(P)/FAD-dependent oxidoreductase</fullName>
    </submittedName>
</protein>
<evidence type="ECO:0000256" key="7">
    <source>
        <dbReference type="ARBA" id="ARBA00023033"/>
    </source>
</evidence>
<dbReference type="PANTHER" id="PTHR43098:SF3">
    <property type="entry name" value="L-ORNITHINE N(5)-MONOOXYGENASE-RELATED"/>
    <property type="match status" value="1"/>
</dbReference>
<organism evidence="8 9">
    <name type="scientific">Pseudonocardia xishanensis</name>
    <dbReference type="NCBI Taxonomy" id="630995"/>
    <lineage>
        <taxon>Bacteria</taxon>
        <taxon>Bacillati</taxon>
        <taxon>Actinomycetota</taxon>
        <taxon>Actinomycetes</taxon>
        <taxon>Pseudonocardiales</taxon>
        <taxon>Pseudonocardiaceae</taxon>
        <taxon>Pseudonocardia</taxon>
    </lineage>
</organism>
<evidence type="ECO:0000256" key="3">
    <source>
        <dbReference type="ARBA" id="ARBA00022630"/>
    </source>
</evidence>
<keyword evidence="5" id="KW-0521">NADP</keyword>
<dbReference type="InterPro" id="IPR036188">
    <property type="entry name" value="FAD/NAD-bd_sf"/>
</dbReference>
<evidence type="ECO:0000256" key="2">
    <source>
        <dbReference type="ARBA" id="ARBA00010139"/>
    </source>
</evidence>
<evidence type="ECO:0000256" key="5">
    <source>
        <dbReference type="ARBA" id="ARBA00022857"/>
    </source>
</evidence>
<dbReference type="Gene3D" id="3.50.50.60">
    <property type="entry name" value="FAD/NAD(P)-binding domain"/>
    <property type="match status" value="2"/>
</dbReference>
<comment type="similarity">
    <text evidence="2">Belongs to the FAD-binding monooxygenase family.</text>
</comment>
<dbReference type="PRINTS" id="PR00411">
    <property type="entry name" value="PNDRDTASEI"/>
</dbReference>
<sequence length="536" mass="59117">MDVVVVGAGVAGLYAVHRLRAQGLSLVGVEAGSDVGGTWYWNRYPGARCDVESVDYSFSFDPQLEQDWDWSERYATQPEILAYINHVADRYDLRSAFRFATRVTSAVLDEKSGRWVLALDSGDVLCSRFVVFATGSLSAVRTPAIPGLDTFAGRILHTAMWPHEEVDFAGRRVGLIGTGSSGIQLTPIVAEQAAELTVFQRTANYSIPASNRPHTDETRAAYKAAYPERRRLSMTSGGGSPHTPYPRRTFEVDEAVRQEVFERQWELGGVLFAKAFPDQTRDEAANSEARAFYERKVRSLIHDPGVADKLIPRDHPIGTKRICTDSGYFETFNRPNVELVDLRATPIDEITPLGIRTGERVHELEDIVLATGFDALTGALGAIDIQGRGGRELRGEWAAGPTTYLGLGVADFPNMFIITGPGSPGVLTNMILAGEHHVDWVGDTIAYLDEHGLAGIEPTPEAQERWVHHCVELADSTLMVKANSWYIGANVPGKPRVFMPYIGGFGRYREIVADVVADGYRGFDLLEAPVRERLEY</sequence>
<keyword evidence="3" id="KW-0285">Flavoprotein</keyword>